<keyword evidence="3" id="KW-0489">Methyltransferase</keyword>
<dbReference type="AlphaFoldDB" id="A0A2T0MFW2"/>
<sequence>MLSLAIKFKTNPKMKNIIIILVLCLGLGCKNDRQDTLKKDAKTHSEEHKHEKHSGHASANEFMHKSSFDDLIARFESPERDAYQHPYKVLNHLGDIQGQTIMDIGAGSGYFSVKLAKKGAKVIAADVDDRFLEFIQNRIEGNALENIETRKIPYDSPNLEEDEVDLVLVVNTYHHIENRPEYFAQVRKGTKTNGKLVIIDFFKTDTPVGPPSDHKLSMDVVVDELKKAGYSSFDVNVDLLPYQYIITAK</sequence>
<evidence type="ECO:0000313" key="4">
    <source>
        <dbReference type="Proteomes" id="UP000237640"/>
    </source>
</evidence>
<dbReference type="PANTHER" id="PTHR43861">
    <property type="entry name" value="TRANS-ACONITATE 2-METHYLTRANSFERASE-RELATED"/>
    <property type="match status" value="1"/>
</dbReference>
<feature type="domain" description="Methyltransferase type 11" evidence="2">
    <location>
        <begin position="103"/>
        <end position="198"/>
    </location>
</feature>
<feature type="region of interest" description="Disordered" evidence="1">
    <location>
        <begin position="38"/>
        <end position="58"/>
    </location>
</feature>
<evidence type="ECO:0000259" key="2">
    <source>
        <dbReference type="Pfam" id="PF08241"/>
    </source>
</evidence>
<dbReference type="InterPro" id="IPR013216">
    <property type="entry name" value="Methyltransf_11"/>
</dbReference>
<dbReference type="EMBL" id="PVYX01000001">
    <property type="protein sequence ID" value="PRX56459.1"/>
    <property type="molecule type" value="Genomic_DNA"/>
</dbReference>
<evidence type="ECO:0000256" key="1">
    <source>
        <dbReference type="SAM" id="MobiDB-lite"/>
    </source>
</evidence>
<dbReference type="Gene3D" id="3.40.50.150">
    <property type="entry name" value="Vaccinia Virus protein VP39"/>
    <property type="match status" value="1"/>
</dbReference>
<feature type="compositionally biased region" description="Basic and acidic residues" evidence="1">
    <location>
        <begin position="38"/>
        <end position="49"/>
    </location>
</feature>
<protein>
    <submittedName>
        <fullName evidence="3">Methyltransferase family protein</fullName>
    </submittedName>
</protein>
<accession>A0A2T0MFW2</accession>
<keyword evidence="3" id="KW-0808">Transferase</keyword>
<comment type="caution">
    <text evidence="3">The sequence shown here is derived from an EMBL/GenBank/DDBJ whole genome shotgun (WGS) entry which is preliminary data.</text>
</comment>
<dbReference type="GO" id="GO:0032259">
    <property type="term" value="P:methylation"/>
    <property type="evidence" value="ECO:0007669"/>
    <property type="project" value="UniProtKB-KW"/>
</dbReference>
<organism evidence="3 4">
    <name type="scientific">Flagellimonas meridianipacifica</name>
    <dbReference type="NCBI Taxonomy" id="1080225"/>
    <lineage>
        <taxon>Bacteria</taxon>
        <taxon>Pseudomonadati</taxon>
        <taxon>Bacteroidota</taxon>
        <taxon>Flavobacteriia</taxon>
        <taxon>Flavobacteriales</taxon>
        <taxon>Flavobacteriaceae</taxon>
        <taxon>Flagellimonas</taxon>
    </lineage>
</organism>
<keyword evidence="4" id="KW-1185">Reference proteome</keyword>
<dbReference type="InterPro" id="IPR029063">
    <property type="entry name" value="SAM-dependent_MTases_sf"/>
</dbReference>
<name>A0A2T0MFW2_9FLAO</name>
<gene>
    <name evidence="3" type="ORF">CLV81_0456</name>
</gene>
<dbReference type="Proteomes" id="UP000237640">
    <property type="component" value="Unassembled WGS sequence"/>
</dbReference>
<proteinExistence type="predicted"/>
<reference evidence="3 4" key="1">
    <citation type="submission" date="2018-03" db="EMBL/GenBank/DDBJ databases">
        <title>Genomic Encyclopedia of Archaeal and Bacterial Type Strains, Phase II (KMG-II): from individual species to whole genera.</title>
        <authorList>
            <person name="Goeker M."/>
        </authorList>
    </citation>
    <scope>NUCLEOTIDE SEQUENCE [LARGE SCALE GENOMIC DNA]</scope>
    <source>
        <strain evidence="3 4">DSM 25027</strain>
    </source>
</reference>
<dbReference type="CDD" id="cd02440">
    <property type="entry name" value="AdoMet_MTases"/>
    <property type="match status" value="1"/>
</dbReference>
<dbReference type="GO" id="GO:0008757">
    <property type="term" value="F:S-adenosylmethionine-dependent methyltransferase activity"/>
    <property type="evidence" value="ECO:0007669"/>
    <property type="project" value="InterPro"/>
</dbReference>
<evidence type="ECO:0000313" key="3">
    <source>
        <dbReference type="EMBL" id="PRX56459.1"/>
    </source>
</evidence>
<dbReference type="SUPFAM" id="SSF53335">
    <property type="entry name" value="S-adenosyl-L-methionine-dependent methyltransferases"/>
    <property type="match status" value="1"/>
</dbReference>
<dbReference type="PROSITE" id="PS51257">
    <property type="entry name" value="PROKAR_LIPOPROTEIN"/>
    <property type="match status" value="1"/>
</dbReference>
<dbReference type="Pfam" id="PF08241">
    <property type="entry name" value="Methyltransf_11"/>
    <property type="match status" value="1"/>
</dbReference>